<feature type="region of interest" description="Disordered" evidence="1">
    <location>
        <begin position="73"/>
        <end position="110"/>
    </location>
</feature>
<evidence type="ECO:0000313" key="2">
    <source>
        <dbReference type="EMBL" id="KAI9272642.1"/>
    </source>
</evidence>
<comment type="caution">
    <text evidence="2">The sequence shown here is derived from an EMBL/GenBank/DDBJ whole genome shotgun (WGS) entry which is preliminary data.</text>
</comment>
<evidence type="ECO:0000256" key="1">
    <source>
        <dbReference type="SAM" id="MobiDB-lite"/>
    </source>
</evidence>
<feature type="compositionally biased region" description="Basic and acidic residues" evidence="1">
    <location>
        <begin position="83"/>
        <end position="110"/>
    </location>
</feature>
<reference evidence="2" key="2">
    <citation type="submission" date="2023-02" db="EMBL/GenBank/DDBJ databases">
        <authorList>
            <consortium name="DOE Joint Genome Institute"/>
            <person name="Mondo S.J."/>
            <person name="Chang Y."/>
            <person name="Wang Y."/>
            <person name="Ahrendt S."/>
            <person name="Andreopoulos W."/>
            <person name="Barry K."/>
            <person name="Beard J."/>
            <person name="Benny G.L."/>
            <person name="Blankenship S."/>
            <person name="Bonito G."/>
            <person name="Cuomo C."/>
            <person name="Desiro A."/>
            <person name="Gervers K.A."/>
            <person name="Hundley H."/>
            <person name="Kuo A."/>
            <person name="LaButti K."/>
            <person name="Lang B.F."/>
            <person name="Lipzen A."/>
            <person name="O'Donnell K."/>
            <person name="Pangilinan J."/>
            <person name="Reynolds N."/>
            <person name="Sandor L."/>
            <person name="Smith M.W."/>
            <person name="Tsang A."/>
            <person name="Grigoriev I.V."/>
            <person name="Stajich J.E."/>
            <person name="Spatafora J.W."/>
        </authorList>
    </citation>
    <scope>NUCLEOTIDE SEQUENCE</scope>
    <source>
        <strain evidence="2">RSA 2281</strain>
    </source>
</reference>
<dbReference type="EMBL" id="JAIXMP010000005">
    <property type="protein sequence ID" value="KAI9272642.1"/>
    <property type="molecule type" value="Genomic_DNA"/>
</dbReference>
<dbReference type="AlphaFoldDB" id="A0AAD5PHT5"/>
<accession>A0AAD5PHT5</accession>
<sequence>MCDGRILKFKTLKAPAMGVWGLAPILGEWMDEVLKQTCRKLRKGAYTYSPFAKLRAFGYGGYSQLTPSFEWCDDDDDTEEKNEEEKKEVKIPEPVEYKSSSDDDEWSNKEMTYEEVQEEVRNCPIF</sequence>
<evidence type="ECO:0000313" key="3">
    <source>
        <dbReference type="Proteomes" id="UP001209540"/>
    </source>
</evidence>
<organism evidence="2 3">
    <name type="scientific">Phascolomyces articulosus</name>
    <dbReference type="NCBI Taxonomy" id="60185"/>
    <lineage>
        <taxon>Eukaryota</taxon>
        <taxon>Fungi</taxon>
        <taxon>Fungi incertae sedis</taxon>
        <taxon>Mucoromycota</taxon>
        <taxon>Mucoromycotina</taxon>
        <taxon>Mucoromycetes</taxon>
        <taxon>Mucorales</taxon>
        <taxon>Lichtheimiaceae</taxon>
        <taxon>Phascolomyces</taxon>
    </lineage>
</organism>
<keyword evidence="3" id="KW-1185">Reference proteome</keyword>
<gene>
    <name evidence="2" type="ORF">BDA99DRAFT_533476</name>
</gene>
<name>A0AAD5PHT5_9FUNG</name>
<proteinExistence type="predicted"/>
<reference evidence="2" key="1">
    <citation type="journal article" date="2022" name="IScience">
        <title>Evolution of zygomycete secretomes and the origins of terrestrial fungal ecologies.</title>
        <authorList>
            <person name="Chang Y."/>
            <person name="Wang Y."/>
            <person name="Mondo S."/>
            <person name="Ahrendt S."/>
            <person name="Andreopoulos W."/>
            <person name="Barry K."/>
            <person name="Beard J."/>
            <person name="Benny G.L."/>
            <person name="Blankenship S."/>
            <person name="Bonito G."/>
            <person name="Cuomo C."/>
            <person name="Desiro A."/>
            <person name="Gervers K.A."/>
            <person name="Hundley H."/>
            <person name="Kuo A."/>
            <person name="LaButti K."/>
            <person name="Lang B.F."/>
            <person name="Lipzen A."/>
            <person name="O'Donnell K."/>
            <person name="Pangilinan J."/>
            <person name="Reynolds N."/>
            <person name="Sandor L."/>
            <person name="Smith M.E."/>
            <person name="Tsang A."/>
            <person name="Grigoriev I.V."/>
            <person name="Stajich J.E."/>
            <person name="Spatafora J.W."/>
        </authorList>
    </citation>
    <scope>NUCLEOTIDE SEQUENCE</scope>
    <source>
        <strain evidence="2">RSA 2281</strain>
    </source>
</reference>
<feature type="compositionally biased region" description="Acidic residues" evidence="1">
    <location>
        <begin position="73"/>
        <end position="82"/>
    </location>
</feature>
<protein>
    <submittedName>
        <fullName evidence="2">Uncharacterized protein</fullName>
    </submittedName>
</protein>
<dbReference type="Proteomes" id="UP001209540">
    <property type="component" value="Unassembled WGS sequence"/>
</dbReference>